<evidence type="ECO:0000259" key="4">
    <source>
        <dbReference type="Pfam" id="PF06808"/>
    </source>
</evidence>
<feature type="region of interest" description="Disordered" evidence="2">
    <location>
        <begin position="1"/>
        <end position="21"/>
    </location>
</feature>
<evidence type="ECO:0000313" key="6">
    <source>
        <dbReference type="Proteomes" id="UP001321492"/>
    </source>
</evidence>
<evidence type="ECO:0000256" key="1">
    <source>
        <dbReference type="RuleBase" id="RU369079"/>
    </source>
</evidence>
<evidence type="ECO:0000256" key="3">
    <source>
        <dbReference type="SAM" id="Phobius"/>
    </source>
</evidence>
<sequence length="766" mass="79684">MTQAAGTATPAGAKDEALLPPAANPEHGLPESFGEGFAGRLLFWIAVAFSVFQVVTAFGIPLDRDFLPGVDLIRTTGAAFGLWAGKIAADAARGRSVREALLAFVPLLVSYLILARFAGGVPSQIVRAVHVGFLCLVSGGMLAVHRGRGFGRLFSWGIGAAGFLIGLYHWALYYELVNRAGELTQADFVVGILAIAVLFALIWRVMGPALPIVAGCFLAYTLLGNYLPAPLDHRGYSLEQVIEHMAFGTEGIYGVPTLVSATYIYLFILFGSFMEQAGVIRFFNELSMGLFGASRGGPAKVCVASSALMGMVSGSGVANVVASGQFTIPLMKRFGFSPAFAGGVEATSSMGGQIMPPVMGAVAFIMAETIGVPYSDIVTAAIIPALLYFGSCYWAVHLEAGKKGLHGLPRAQLPNVVRELTDNWFLVLPLAALVYLLFAGFTPLFAGAVGLALTVVLILGTAIALGLAIPVLRVVFWVALALVCAASLWATVALVTAVVAVLVGASLFTGKGRETLAGCLVALGDGARQALPVGLACALVGIVIGTMTLTGIGTIVGTALISIGKDSLFLALVLTMVFSLILGMGIPTIPNYIITSSLAAPILLKLGVPLIVSHMFVFYFGIMADLTPPVALAAFAAAPMAKVSGFRIGVQAVKIALPGFVVPYMAVYDPALMIQPVAGLDGAGYWVAVAYVALKATLSVGLWGAGAVGYVLTAMPWWERLLATAAALFLVVALPVTDEIGFALAALAIGIHVWRTRRHPSPVGAA</sequence>
<feature type="transmembrane region" description="Helical" evidence="3">
    <location>
        <begin position="41"/>
        <end position="60"/>
    </location>
</feature>
<feature type="domain" description="TRAP C4-dicarboxylate transport system permease DctM subunit" evidence="4">
    <location>
        <begin position="195"/>
        <end position="508"/>
    </location>
</feature>
<feature type="transmembrane region" description="Helical" evidence="3">
    <location>
        <begin position="377"/>
        <end position="396"/>
    </location>
</feature>
<keyword evidence="1" id="KW-1003">Cell membrane</keyword>
<feature type="transmembrane region" description="Helical" evidence="3">
    <location>
        <begin position="251"/>
        <end position="273"/>
    </location>
</feature>
<dbReference type="EMBL" id="JASJEV010000004">
    <property type="protein sequence ID" value="MDJ1158345.1"/>
    <property type="molecule type" value="Genomic_DNA"/>
</dbReference>
<dbReference type="Pfam" id="PF06808">
    <property type="entry name" value="DctM"/>
    <property type="match status" value="1"/>
</dbReference>
<feature type="transmembrane region" description="Helical" evidence="3">
    <location>
        <begin position="533"/>
        <end position="561"/>
    </location>
</feature>
<feature type="transmembrane region" description="Helical" evidence="3">
    <location>
        <begin position="724"/>
        <end position="749"/>
    </location>
</feature>
<evidence type="ECO:0000256" key="2">
    <source>
        <dbReference type="SAM" id="MobiDB-lite"/>
    </source>
</evidence>
<feature type="transmembrane region" description="Helical" evidence="3">
    <location>
        <begin position="648"/>
        <end position="667"/>
    </location>
</feature>
<feature type="transmembrane region" description="Helical" evidence="3">
    <location>
        <begin position="354"/>
        <end position="371"/>
    </location>
</feature>
<dbReference type="RefSeq" id="WP_283740331.1">
    <property type="nucleotide sequence ID" value="NZ_JASJEV010000004.1"/>
</dbReference>
<organism evidence="5 6">
    <name type="scientific">Chelatococcus albus</name>
    <dbReference type="NCBI Taxonomy" id="3047466"/>
    <lineage>
        <taxon>Bacteria</taxon>
        <taxon>Pseudomonadati</taxon>
        <taxon>Pseudomonadota</taxon>
        <taxon>Alphaproteobacteria</taxon>
        <taxon>Hyphomicrobiales</taxon>
        <taxon>Chelatococcaceae</taxon>
        <taxon>Chelatococcus</taxon>
    </lineage>
</organism>
<protein>
    <submittedName>
        <fullName evidence="5">TRAP transporter permease</fullName>
    </submittedName>
</protein>
<comment type="caution">
    <text evidence="5">The sequence shown here is derived from an EMBL/GenBank/DDBJ whole genome shotgun (WGS) entry which is preliminary data.</text>
</comment>
<feature type="transmembrane region" description="Helical" evidence="3">
    <location>
        <begin position="125"/>
        <end position="144"/>
    </location>
</feature>
<comment type="subcellular location">
    <subcellularLocation>
        <location evidence="1">Cell inner membrane</location>
        <topology evidence="1">Multi-pass membrane protein</topology>
    </subcellularLocation>
</comment>
<name>A0ABT7AG51_9HYPH</name>
<dbReference type="InterPro" id="IPR010656">
    <property type="entry name" value="DctM"/>
</dbReference>
<feature type="transmembrane region" description="Helical" evidence="3">
    <location>
        <begin position="474"/>
        <end position="503"/>
    </location>
</feature>
<feature type="transmembrane region" description="Helical" evidence="3">
    <location>
        <begin position="183"/>
        <end position="203"/>
    </location>
</feature>
<dbReference type="PANTHER" id="PTHR43849">
    <property type="entry name" value="BLL3936 PROTEIN"/>
    <property type="match status" value="1"/>
</dbReference>
<dbReference type="Proteomes" id="UP001321492">
    <property type="component" value="Unassembled WGS sequence"/>
</dbReference>
<dbReference type="NCBIfam" id="TIGR02123">
    <property type="entry name" value="TRAP_fused"/>
    <property type="match status" value="1"/>
</dbReference>
<keyword evidence="3" id="KW-1133">Transmembrane helix</keyword>
<feature type="transmembrane region" description="Helical" evidence="3">
    <location>
        <begin position="101"/>
        <end position="119"/>
    </location>
</feature>
<feature type="transmembrane region" description="Helical" evidence="3">
    <location>
        <begin position="700"/>
        <end position="718"/>
    </location>
</feature>
<feature type="transmembrane region" description="Helical" evidence="3">
    <location>
        <begin position="72"/>
        <end position="89"/>
    </location>
</feature>
<feature type="transmembrane region" description="Helical" evidence="3">
    <location>
        <begin position="444"/>
        <end position="467"/>
    </location>
</feature>
<gene>
    <name evidence="5" type="ORF">QNA08_08880</name>
</gene>
<comment type="function">
    <text evidence="1">Part of the tripartite ATP-independent periplasmic (TRAP) transport system.</text>
</comment>
<reference evidence="5 6" key="1">
    <citation type="submission" date="2023-05" db="EMBL/GenBank/DDBJ databases">
        <title>Chelatococcus sp. nov., a moderately thermophilic bacterium isolated from hot spring microbial mat.</title>
        <authorList>
            <person name="Hu C.-J."/>
            <person name="Li W.-J."/>
        </authorList>
    </citation>
    <scope>NUCLEOTIDE SEQUENCE [LARGE SCALE GENOMIC DNA]</scope>
    <source>
        <strain evidence="5 6">SYSU G07232</strain>
    </source>
</reference>
<accession>A0ABT7AG51</accession>
<dbReference type="InterPro" id="IPR011853">
    <property type="entry name" value="TRAP_DctM-Dct_fused"/>
</dbReference>
<evidence type="ECO:0000313" key="5">
    <source>
        <dbReference type="EMBL" id="MDJ1158345.1"/>
    </source>
</evidence>
<keyword evidence="3" id="KW-0812">Transmembrane</keyword>
<feature type="transmembrane region" description="Helical" evidence="3">
    <location>
        <begin position="420"/>
        <end position="438"/>
    </location>
</feature>
<feature type="transmembrane region" description="Helical" evidence="3">
    <location>
        <begin position="210"/>
        <end position="231"/>
    </location>
</feature>
<feature type="transmembrane region" description="Helical" evidence="3">
    <location>
        <begin position="673"/>
        <end position="693"/>
    </location>
</feature>
<keyword evidence="1" id="KW-0813">Transport</keyword>
<keyword evidence="6" id="KW-1185">Reference proteome</keyword>
<feature type="transmembrane region" description="Helical" evidence="3">
    <location>
        <begin position="568"/>
        <end position="590"/>
    </location>
</feature>
<keyword evidence="3" id="KW-0472">Membrane</keyword>
<proteinExistence type="predicted"/>
<dbReference type="PANTHER" id="PTHR43849:SF2">
    <property type="entry name" value="BLL3936 PROTEIN"/>
    <property type="match status" value="1"/>
</dbReference>
<feature type="transmembrane region" description="Helical" evidence="3">
    <location>
        <begin position="153"/>
        <end position="171"/>
    </location>
</feature>
<feature type="compositionally biased region" description="Low complexity" evidence="2">
    <location>
        <begin position="1"/>
        <end position="12"/>
    </location>
</feature>
<feature type="transmembrane region" description="Helical" evidence="3">
    <location>
        <begin position="610"/>
        <end position="636"/>
    </location>
</feature>
<keyword evidence="1" id="KW-0997">Cell inner membrane</keyword>